<dbReference type="EMBL" id="QWGP01000013">
    <property type="protein sequence ID" value="RHZ94226.1"/>
    <property type="molecule type" value="Genomic_DNA"/>
</dbReference>
<accession>A0AAX1UJI8</accession>
<comment type="caution">
    <text evidence="1">The sequence shown here is derived from an EMBL/GenBank/DDBJ whole genome shotgun (WGS) entry which is preliminary data.</text>
</comment>
<dbReference type="InterPro" id="IPR021251">
    <property type="entry name" value="DUF2793"/>
</dbReference>
<dbReference type="RefSeq" id="WP_119000365.1">
    <property type="nucleotide sequence ID" value="NZ_CP033437.1"/>
</dbReference>
<dbReference type="AlphaFoldDB" id="A0AAX1UJI8"/>
<proteinExistence type="predicted"/>
<dbReference type="Pfam" id="PF10983">
    <property type="entry name" value="DUF2793"/>
    <property type="match status" value="1"/>
</dbReference>
<sequence>MSDASPILSLPYILPSQAQKHVTHNEALQRLDVLVQPAVLDRDRSAPPAAPAAGARHLVGPGAEGAWAGREEAFAVWDAEAAVWRFLAPQPGWQTFVLAEGAGLVFTAQGWRTLIGLLPEFPSLGIATPADATNRLAVAGPATLFTHAGAGHRIKVNKAAEAETASLLFQSDWSGRAEIGLAGSDDFSLKVSPDGTSFRTALSADRASGRVALPQGAVVTGSLTGSAVQASAADATPGRLLTVGAFGLGAPAPLVGNAGAVDGALAPGFYGYDSAQGSSGGPAGVQAGLLLHQSRGAGEVQLFLVEAGGGGLMPGILFSRARGEGAWSPWVAGGIVESAGNANGRYIRHQDGTQSCWQKVTTSASADVVAPFPAAFSTATGLVTVSSVVSNGAQALSPRLTGRTTTSVGVSVFSATNTRLAAQVELISMGRWY</sequence>
<reference evidence="1 2" key="1">
    <citation type="submission" date="2018-08" db="EMBL/GenBank/DDBJ databases">
        <title>Draft genome sequence of Rhodobacter sphaeroides FY.</title>
        <authorList>
            <person name="Rayyan A."/>
            <person name="Meyer T.E."/>
            <person name="Kyndt J.A."/>
        </authorList>
    </citation>
    <scope>NUCLEOTIDE SEQUENCE [LARGE SCALE GENOMIC DNA]</scope>
    <source>
        <strain evidence="1 2">FY</strain>
    </source>
</reference>
<organism evidence="1 2">
    <name type="scientific">Cereibacter sphaeroides</name>
    <name type="common">Rhodobacter sphaeroides</name>
    <dbReference type="NCBI Taxonomy" id="1063"/>
    <lineage>
        <taxon>Bacteria</taxon>
        <taxon>Pseudomonadati</taxon>
        <taxon>Pseudomonadota</taxon>
        <taxon>Alphaproteobacteria</taxon>
        <taxon>Rhodobacterales</taxon>
        <taxon>Paracoccaceae</taxon>
        <taxon>Cereibacter</taxon>
    </lineage>
</organism>
<name>A0AAX1UJI8_CERSP</name>
<evidence type="ECO:0000313" key="2">
    <source>
        <dbReference type="Proteomes" id="UP000266305"/>
    </source>
</evidence>
<dbReference type="Proteomes" id="UP000266305">
    <property type="component" value="Unassembled WGS sequence"/>
</dbReference>
<protein>
    <submittedName>
        <fullName evidence="1">DUF2793 domain-containing protein</fullName>
    </submittedName>
</protein>
<evidence type="ECO:0000313" key="1">
    <source>
        <dbReference type="EMBL" id="RHZ94226.1"/>
    </source>
</evidence>
<gene>
    <name evidence="1" type="ORF">D1114_12525</name>
</gene>